<dbReference type="SUPFAM" id="SSF57667">
    <property type="entry name" value="beta-beta-alpha zinc fingers"/>
    <property type="match status" value="1"/>
</dbReference>
<protein>
    <recommendedName>
        <fullName evidence="3">C2H2-type domain-containing protein</fullName>
    </recommendedName>
</protein>
<proteinExistence type="predicted"/>
<keyword evidence="1" id="KW-0863">Zinc-finger</keyword>
<evidence type="ECO:0000256" key="1">
    <source>
        <dbReference type="PROSITE-ProRule" id="PRU00042"/>
    </source>
</evidence>
<organism evidence="4 5">
    <name type="scientific">Parthenolecanium corni</name>
    <dbReference type="NCBI Taxonomy" id="536013"/>
    <lineage>
        <taxon>Eukaryota</taxon>
        <taxon>Metazoa</taxon>
        <taxon>Ecdysozoa</taxon>
        <taxon>Arthropoda</taxon>
        <taxon>Hexapoda</taxon>
        <taxon>Insecta</taxon>
        <taxon>Pterygota</taxon>
        <taxon>Neoptera</taxon>
        <taxon>Paraneoptera</taxon>
        <taxon>Hemiptera</taxon>
        <taxon>Sternorrhyncha</taxon>
        <taxon>Coccoidea</taxon>
        <taxon>Coccidae</taxon>
        <taxon>Parthenolecanium</taxon>
    </lineage>
</organism>
<dbReference type="InterPro" id="IPR013087">
    <property type="entry name" value="Znf_C2H2_type"/>
</dbReference>
<dbReference type="InterPro" id="IPR036236">
    <property type="entry name" value="Znf_C2H2_sf"/>
</dbReference>
<evidence type="ECO:0000259" key="3">
    <source>
        <dbReference type="PROSITE" id="PS50157"/>
    </source>
</evidence>
<dbReference type="GO" id="GO:0008270">
    <property type="term" value="F:zinc ion binding"/>
    <property type="evidence" value="ECO:0007669"/>
    <property type="project" value="UniProtKB-KW"/>
</dbReference>
<evidence type="ECO:0000313" key="5">
    <source>
        <dbReference type="Proteomes" id="UP001367676"/>
    </source>
</evidence>
<sequence length="155" mass="17366">MFLIVGYFLLLCISDLWMNVPVVTGLPSNAFLKESSISGSPIDVPFGENEIAESSPSTVKCLHCPKFYSGFDMLKEHIQLCHPERAIGYSCVQCNAAFSNREQLEKHQVLHSPESQVKIGVAACRDCDWKIIDEVRMVLGCENVFIMSDDFRDTS</sequence>
<feature type="chain" id="PRO_5042864138" description="C2H2-type domain-containing protein" evidence="2">
    <location>
        <begin position="26"/>
        <end position="155"/>
    </location>
</feature>
<name>A0AAN9XX48_9HEMI</name>
<keyword evidence="1" id="KW-0479">Metal-binding</keyword>
<dbReference type="Pfam" id="PF00096">
    <property type="entry name" value="zf-C2H2"/>
    <property type="match status" value="1"/>
</dbReference>
<dbReference type="PROSITE" id="PS50157">
    <property type="entry name" value="ZINC_FINGER_C2H2_2"/>
    <property type="match status" value="1"/>
</dbReference>
<dbReference type="SMART" id="SM00355">
    <property type="entry name" value="ZnF_C2H2"/>
    <property type="match status" value="2"/>
</dbReference>
<dbReference type="EMBL" id="JBBCAQ010000038">
    <property type="protein sequence ID" value="KAK7572082.1"/>
    <property type="molecule type" value="Genomic_DNA"/>
</dbReference>
<reference evidence="4 5" key="1">
    <citation type="submission" date="2024-03" db="EMBL/GenBank/DDBJ databases">
        <title>Adaptation during the transition from Ophiocordyceps entomopathogen to insect associate is accompanied by gene loss and intensified selection.</title>
        <authorList>
            <person name="Ward C.M."/>
            <person name="Onetto C.A."/>
            <person name="Borneman A.R."/>
        </authorList>
    </citation>
    <scope>NUCLEOTIDE SEQUENCE [LARGE SCALE GENOMIC DNA]</scope>
    <source>
        <strain evidence="4">AWRI1</strain>
        <tissue evidence="4">Single Adult Female</tissue>
    </source>
</reference>
<keyword evidence="2" id="KW-0732">Signal</keyword>
<dbReference type="AlphaFoldDB" id="A0AAN9XX48"/>
<dbReference type="Proteomes" id="UP001367676">
    <property type="component" value="Unassembled WGS sequence"/>
</dbReference>
<feature type="domain" description="C2H2-type" evidence="3">
    <location>
        <begin position="89"/>
        <end position="116"/>
    </location>
</feature>
<feature type="signal peptide" evidence="2">
    <location>
        <begin position="1"/>
        <end position="25"/>
    </location>
</feature>
<dbReference type="Gene3D" id="3.30.160.60">
    <property type="entry name" value="Classic Zinc Finger"/>
    <property type="match status" value="1"/>
</dbReference>
<keyword evidence="5" id="KW-1185">Reference proteome</keyword>
<comment type="caution">
    <text evidence="4">The sequence shown here is derived from an EMBL/GenBank/DDBJ whole genome shotgun (WGS) entry which is preliminary data.</text>
</comment>
<evidence type="ECO:0000256" key="2">
    <source>
        <dbReference type="SAM" id="SignalP"/>
    </source>
</evidence>
<keyword evidence="1" id="KW-0862">Zinc</keyword>
<dbReference type="PROSITE" id="PS00028">
    <property type="entry name" value="ZINC_FINGER_C2H2_1"/>
    <property type="match status" value="1"/>
</dbReference>
<accession>A0AAN9XX48</accession>
<gene>
    <name evidence="4" type="ORF">V9T40_014554</name>
</gene>
<evidence type="ECO:0000313" key="4">
    <source>
        <dbReference type="EMBL" id="KAK7572082.1"/>
    </source>
</evidence>